<dbReference type="Pfam" id="PF05958">
    <property type="entry name" value="tRNA_U5-meth_tr"/>
    <property type="match status" value="1"/>
</dbReference>
<evidence type="ECO:0000313" key="6">
    <source>
        <dbReference type="EMBL" id="MFD2674597.1"/>
    </source>
</evidence>
<accession>A0ABW5RHM7</accession>
<evidence type="ECO:0000259" key="5">
    <source>
        <dbReference type="PROSITE" id="PS50926"/>
    </source>
</evidence>
<keyword evidence="7" id="KW-1185">Reference proteome</keyword>
<dbReference type="InterPro" id="IPR012340">
    <property type="entry name" value="NA-bd_OB-fold"/>
</dbReference>
<gene>
    <name evidence="6" type="ORF">ACFSUQ_04690</name>
</gene>
<dbReference type="Gene3D" id="3.40.50.150">
    <property type="entry name" value="Vaccinia Virus protein VP39"/>
    <property type="match status" value="1"/>
</dbReference>
<proteinExistence type="inferred from homology"/>
<evidence type="ECO:0000256" key="2">
    <source>
        <dbReference type="ARBA" id="ARBA00022679"/>
    </source>
</evidence>
<name>A0ABW5RHM7_9MICO</name>
<dbReference type="Proteomes" id="UP001597453">
    <property type="component" value="Unassembled WGS sequence"/>
</dbReference>
<feature type="binding site" evidence="4">
    <location>
        <position position="349"/>
    </location>
    <ligand>
        <name>S-adenosyl-L-methionine</name>
        <dbReference type="ChEBI" id="CHEBI:59789"/>
    </ligand>
</feature>
<evidence type="ECO:0000256" key="4">
    <source>
        <dbReference type="PROSITE-ProRule" id="PRU01024"/>
    </source>
</evidence>
<keyword evidence="1 4" id="KW-0489">Methyltransferase</keyword>
<dbReference type="EMBL" id="JBHUNF010000002">
    <property type="protein sequence ID" value="MFD2674597.1"/>
    <property type="molecule type" value="Genomic_DNA"/>
</dbReference>
<dbReference type="PANTHER" id="PTHR11061:SF30">
    <property type="entry name" value="TRNA (URACIL(54)-C(5))-METHYLTRANSFERASE"/>
    <property type="match status" value="1"/>
</dbReference>
<dbReference type="Gene3D" id="2.40.50.140">
    <property type="entry name" value="Nucleic acid-binding proteins"/>
    <property type="match status" value="1"/>
</dbReference>
<reference evidence="7" key="1">
    <citation type="journal article" date="2019" name="Int. J. Syst. Evol. Microbiol.">
        <title>The Global Catalogue of Microorganisms (GCM) 10K type strain sequencing project: providing services to taxonomists for standard genome sequencing and annotation.</title>
        <authorList>
            <consortium name="The Broad Institute Genomics Platform"/>
            <consortium name="The Broad Institute Genome Sequencing Center for Infectious Disease"/>
            <person name="Wu L."/>
            <person name="Ma J."/>
        </authorList>
    </citation>
    <scope>NUCLEOTIDE SEQUENCE [LARGE SCALE GENOMIC DNA]</scope>
    <source>
        <strain evidence="7">TISTR 1511</strain>
    </source>
</reference>
<dbReference type="SUPFAM" id="SSF53335">
    <property type="entry name" value="S-adenosyl-L-methionine-dependent methyltransferases"/>
    <property type="match status" value="1"/>
</dbReference>
<dbReference type="GO" id="GO:0008168">
    <property type="term" value="F:methyltransferase activity"/>
    <property type="evidence" value="ECO:0007669"/>
    <property type="project" value="UniProtKB-KW"/>
</dbReference>
<feature type="binding site" evidence="4">
    <location>
        <position position="296"/>
    </location>
    <ligand>
        <name>S-adenosyl-L-methionine</name>
        <dbReference type="ChEBI" id="CHEBI:59789"/>
    </ligand>
</feature>
<dbReference type="GO" id="GO:0032259">
    <property type="term" value="P:methylation"/>
    <property type="evidence" value="ECO:0007669"/>
    <property type="project" value="UniProtKB-KW"/>
</dbReference>
<comment type="similarity">
    <text evidence="4">Belongs to the class I-like SAM-binding methyltransferase superfamily. RNA M5U methyltransferase family.</text>
</comment>
<dbReference type="InterPro" id="IPR010280">
    <property type="entry name" value="U5_MeTrfase_fam"/>
</dbReference>
<evidence type="ECO:0000256" key="1">
    <source>
        <dbReference type="ARBA" id="ARBA00022603"/>
    </source>
</evidence>
<sequence length="420" mass="45047">MNPGDRIELTITDVAHGGVFIARHEDGRVVFVADALPGERVIAEVSQVQKKFARASVVEVLDAAAERRDHVWDAASISRAPADRAGGAEFGHMLPADSRELKRRVLADALARFGGLDATTVSALSVEAIGDDDATRGTGWRTRLTLHIDEAGNVGPYAARSHRVVPVDSLPLAFADIEEAAMHQIRRGGTGPARLEFVAPADLEVRMRRVREGKTPRAGGTIRERVGAREFALAESGFWQVHRHAAETLYRAVAEAVDETLLDASAQHLDLYGGVGLLGAALAERIGADARIASVEADAFATGFAAQNLREWSGATAATGRVDRYLRERLQRDDAATRGALRRGTVVLDPPRSGAGGDVVSALGKLAPAQLVYVACDPVALARDTGLLREQGYELARIRAFDLFPNTHHVETVASFVRAE</sequence>
<dbReference type="RefSeq" id="WP_066059032.1">
    <property type="nucleotide sequence ID" value="NZ_JBHUNF010000002.1"/>
</dbReference>
<feature type="domain" description="TRAM" evidence="5">
    <location>
        <begin position="1"/>
        <end position="59"/>
    </location>
</feature>
<protein>
    <submittedName>
        <fullName evidence="6">Class I SAM-dependent RNA methyltransferase</fullName>
        <ecNumber evidence="6">2.1.1.-</ecNumber>
    </submittedName>
</protein>
<comment type="caution">
    <text evidence="6">The sequence shown here is derived from an EMBL/GenBank/DDBJ whole genome shotgun (WGS) entry which is preliminary data.</text>
</comment>
<feature type="active site" description="Nucleophile" evidence="4">
    <location>
        <position position="376"/>
    </location>
</feature>
<organism evidence="6 7">
    <name type="scientific">Gulosibacter bifidus</name>
    <dbReference type="NCBI Taxonomy" id="272239"/>
    <lineage>
        <taxon>Bacteria</taxon>
        <taxon>Bacillati</taxon>
        <taxon>Actinomycetota</taxon>
        <taxon>Actinomycetes</taxon>
        <taxon>Micrococcales</taxon>
        <taxon>Microbacteriaceae</taxon>
        <taxon>Gulosibacter</taxon>
    </lineage>
</organism>
<dbReference type="SUPFAM" id="SSF50249">
    <property type="entry name" value="Nucleic acid-binding proteins"/>
    <property type="match status" value="1"/>
</dbReference>
<dbReference type="Pfam" id="PF01938">
    <property type="entry name" value="TRAM"/>
    <property type="match status" value="1"/>
</dbReference>
<dbReference type="PROSITE" id="PS50926">
    <property type="entry name" value="TRAM"/>
    <property type="match status" value="1"/>
</dbReference>
<dbReference type="EC" id="2.1.1.-" evidence="6"/>
<keyword evidence="3 4" id="KW-0949">S-adenosyl-L-methionine</keyword>
<feature type="binding site" evidence="4">
    <location>
        <position position="272"/>
    </location>
    <ligand>
        <name>S-adenosyl-L-methionine</name>
        <dbReference type="ChEBI" id="CHEBI:59789"/>
    </ligand>
</feature>
<dbReference type="PROSITE" id="PS51687">
    <property type="entry name" value="SAM_MT_RNA_M5U"/>
    <property type="match status" value="1"/>
</dbReference>
<evidence type="ECO:0000256" key="3">
    <source>
        <dbReference type="ARBA" id="ARBA00022691"/>
    </source>
</evidence>
<keyword evidence="2 4" id="KW-0808">Transferase</keyword>
<dbReference type="PANTHER" id="PTHR11061">
    <property type="entry name" value="RNA M5U METHYLTRANSFERASE"/>
    <property type="match status" value="1"/>
</dbReference>
<dbReference type="InterPro" id="IPR002792">
    <property type="entry name" value="TRAM_dom"/>
</dbReference>
<evidence type="ECO:0000313" key="7">
    <source>
        <dbReference type="Proteomes" id="UP001597453"/>
    </source>
</evidence>
<dbReference type="InterPro" id="IPR029063">
    <property type="entry name" value="SAM-dependent_MTases_sf"/>
</dbReference>
<feature type="binding site" evidence="4">
    <location>
        <position position="240"/>
    </location>
    <ligand>
        <name>S-adenosyl-L-methionine</name>
        <dbReference type="ChEBI" id="CHEBI:59789"/>
    </ligand>
</feature>